<gene>
    <name evidence="3" type="ORF">LTR69_003081</name>
</gene>
<feature type="domain" description="Globin-sensor" evidence="2">
    <location>
        <begin position="21"/>
        <end position="198"/>
    </location>
</feature>
<evidence type="ECO:0000313" key="3">
    <source>
        <dbReference type="EMBL" id="KAK5065532.1"/>
    </source>
</evidence>
<dbReference type="InterPro" id="IPR044398">
    <property type="entry name" value="Globin-sensor_dom"/>
</dbReference>
<feature type="compositionally biased region" description="Low complexity" evidence="1">
    <location>
        <begin position="226"/>
        <end position="243"/>
    </location>
</feature>
<dbReference type="EMBL" id="JAVRRF010000005">
    <property type="protein sequence ID" value="KAK5065532.1"/>
    <property type="molecule type" value="Genomic_DNA"/>
</dbReference>
<dbReference type="PANTHER" id="PTHR42071:SF1">
    <property type="entry name" value="GLOBIN-SENSOR DOMAIN-CONTAINING PROTEIN"/>
    <property type="match status" value="1"/>
</dbReference>
<feature type="compositionally biased region" description="Basic and acidic residues" evidence="1">
    <location>
        <begin position="198"/>
        <end position="212"/>
    </location>
</feature>
<accession>A0ABR0JI64</accession>
<evidence type="ECO:0000256" key="1">
    <source>
        <dbReference type="SAM" id="MobiDB-lite"/>
    </source>
</evidence>
<comment type="caution">
    <text evidence="3">The sequence shown here is derived from an EMBL/GenBank/DDBJ whole genome shotgun (WGS) entry which is preliminary data.</text>
</comment>
<proteinExistence type="predicted"/>
<protein>
    <recommendedName>
        <fullName evidence="2">Globin-sensor domain-containing protein</fullName>
    </recommendedName>
</protein>
<organism evidence="3 4">
    <name type="scientific">Exophiala sideris</name>
    <dbReference type="NCBI Taxonomy" id="1016849"/>
    <lineage>
        <taxon>Eukaryota</taxon>
        <taxon>Fungi</taxon>
        <taxon>Dikarya</taxon>
        <taxon>Ascomycota</taxon>
        <taxon>Pezizomycotina</taxon>
        <taxon>Eurotiomycetes</taxon>
        <taxon>Chaetothyriomycetidae</taxon>
        <taxon>Chaetothyriales</taxon>
        <taxon>Herpotrichiellaceae</taxon>
        <taxon>Exophiala</taxon>
    </lineage>
</organism>
<dbReference type="PANTHER" id="PTHR42071">
    <property type="entry name" value="PROTOGLOBIN DOMAIN-CONTAINING PROTEIN"/>
    <property type="match status" value="1"/>
</dbReference>
<sequence length="302" mass="34763">MFLPDGMGHVSRRDLYTSLSTRVAYLQQFLDFGPNDVNAINEGRKHITAVIPDIVDMVYKKLLKHDITARILSNNDSRDEENPMDWVREEDVRFKSRKMGMRWWITKLVSDPTKTEYWEYLDKVGLRYVGKGRSGLLYVDYIFLGACLGYIQDSMTQAIFSQPGLDLAHKIALVRAFGKVIWIQNDLMAKWHVEDGKEFREEGEPEKSRAEGLETEGFPNDRRVSESASELSRSTRRSSCSSSSDEKRTSLGRKIEQLRSREEVTNISFTGVLTREECMARQRAAVQWRNKAEEAEEVFAAS</sequence>
<feature type="compositionally biased region" description="Basic and acidic residues" evidence="1">
    <location>
        <begin position="244"/>
        <end position="255"/>
    </location>
</feature>
<evidence type="ECO:0000313" key="4">
    <source>
        <dbReference type="Proteomes" id="UP001345691"/>
    </source>
</evidence>
<dbReference type="Proteomes" id="UP001345691">
    <property type="component" value="Unassembled WGS sequence"/>
</dbReference>
<feature type="region of interest" description="Disordered" evidence="1">
    <location>
        <begin position="198"/>
        <end position="255"/>
    </location>
</feature>
<dbReference type="Pfam" id="PF11563">
    <property type="entry name" value="Protoglobin"/>
    <property type="match status" value="1"/>
</dbReference>
<reference evidence="3 4" key="1">
    <citation type="submission" date="2023-08" db="EMBL/GenBank/DDBJ databases">
        <title>Black Yeasts Isolated from many extreme environments.</title>
        <authorList>
            <person name="Coleine C."/>
            <person name="Stajich J.E."/>
            <person name="Selbmann L."/>
        </authorList>
    </citation>
    <scope>NUCLEOTIDE SEQUENCE [LARGE SCALE GENOMIC DNA]</scope>
    <source>
        <strain evidence="3 4">CCFEE 6328</strain>
    </source>
</reference>
<keyword evidence="4" id="KW-1185">Reference proteome</keyword>
<name>A0ABR0JI64_9EURO</name>
<dbReference type="Gene3D" id="1.10.490.10">
    <property type="entry name" value="Globins"/>
    <property type="match status" value="1"/>
</dbReference>
<dbReference type="InterPro" id="IPR012292">
    <property type="entry name" value="Globin/Proto"/>
</dbReference>
<evidence type="ECO:0000259" key="2">
    <source>
        <dbReference type="Pfam" id="PF11563"/>
    </source>
</evidence>